<dbReference type="FunFam" id="3.40.50.300:FF:000589">
    <property type="entry name" value="ABC transporter, ATP-binding subunit"/>
    <property type="match status" value="1"/>
</dbReference>
<accession>A0A917G6G4</accession>
<evidence type="ECO:0000313" key="10">
    <source>
        <dbReference type="Proteomes" id="UP000616608"/>
    </source>
</evidence>
<evidence type="ECO:0000313" key="9">
    <source>
        <dbReference type="EMBL" id="GGG25262.1"/>
    </source>
</evidence>
<keyword evidence="7" id="KW-0472">Membrane</keyword>
<keyword evidence="4" id="KW-0547">Nucleotide-binding</keyword>
<dbReference type="GO" id="GO:0005886">
    <property type="term" value="C:plasma membrane"/>
    <property type="evidence" value="ECO:0007669"/>
    <property type="project" value="UniProtKB-SubCell"/>
</dbReference>
<dbReference type="CDD" id="cd03230">
    <property type="entry name" value="ABC_DR_subfamily_A"/>
    <property type="match status" value="1"/>
</dbReference>
<keyword evidence="10" id="KW-1185">Reference proteome</keyword>
<organism evidence="9 10">
    <name type="scientific">Lysinibacillus alkalisoli</name>
    <dbReference type="NCBI Taxonomy" id="1911548"/>
    <lineage>
        <taxon>Bacteria</taxon>
        <taxon>Bacillati</taxon>
        <taxon>Bacillota</taxon>
        <taxon>Bacilli</taxon>
        <taxon>Bacillales</taxon>
        <taxon>Bacillaceae</taxon>
        <taxon>Lysinibacillus</taxon>
    </lineage>
</organism>
<dbReference type="InterPro" id="IPR003439">
    <property type="entry name" value="ABC_transporter-like_ATP-bd"/>
</dbReference>
<dbReference type="RefSeq" id="WP_188614894.1">
    <property type="nucleotide sequence ID" value="NZ_BMJT01000006.1"/>
</dbReference>
<dbReference type="SMART" id="SM00382">
    <property type="entry name" value="AAA"/>
    <property type="match status" value="1"/>
</dbReference>
<dbReference type="PROSITE" id="PS50893">
    <property type="entry name" value="ABC_TRANSPORTER_2"/>
    <property type="match status" value="1"/>
</dbReference>
<dbReference type="EMBL" id="BMJT01000006">
    <property type="protein sequence ID" value="GGG25262.1"/>
    <property type="molecule type" value="Genomic_DNA"/>
</dbReference>
<protein>
    <submittedName>
        <fullName evidence="9">Bacitracin ABC transporter ATP-binding protein</fullName>
    </submittedName>
</protein>
<feature type="domain" description="ABC transporter" evidence="8">
    <location>
        <begin position="5"/>
        <end position="232"/>
    </location>
</feature>
<dbReference type="Pfam" id="PF00005">
    <property type="entry name" value="ABC_tran"/>
    <property type="match status" value="1"/>
</dbReference>
<evidence type="ECO:0000256" key="2">
    <source>
        <dbReference type="ARBA" id="ARBA00022448"/>
    </source>
</evidence>
<dbReference type="AlphaFoldDB" id="A0A917G6G4"/>
<dbReference type="InterPro" id="IPR003593">
    <property type="entry name" value="AAA+_ATPase"/>
</dbReference>
<evidence type="ECO:0000256" key="6">
    <source>
        <dbReference type="ARBA" id="ARBA00022967"/>
    </source>
</evidence>
<gene>
    <name evidence="9" type="ORF">GCM10007425_19810</name>
</gene>
<dbReference type="PANTHER" id="PTHR42711:SF13">
    <property type="entry name" value="ABC TRANSPORTER, ATP-BINDING PROTEIN"/>
    <property type="match status" value="1"/>
</dbReference>
<keyword evidence="6" id="KW-1278">Translocase</keyword>
<evidence type="ECO:0000256" key="1">
    <source>
        <dbReference type="ARBA" id="ARBA00004236"/>
    </source>
</evidence>
<name>A0A917G6G4_9BACI</name>
<reference evidence="9" key="1">
    <citation type="journal article" date="2014" name="Int. J. Syst. Evol. Microbiol.">
        <title>Complete genome sequence of Corynebacterium casei LMG S-19264T (=DSM 44701T), isolated from a smear-ripened cheese.</title>
        <authorList>
            <consortium name="US DOE Joint Genome Institute (JGI-PGF)"/>
            <person name="Walter F."/>
            <person name="Albersmeier A."/>
            <person name="Kalinowski J."/>
            <person name="Ruckert C."/>
        </authorList>
    </citation>
    <scope>NUCLEOTIDE SEQUENCE</scope>
    <source>
        <strain evidence="9">CGMCC 1.15760</strain>
    </source>
</reference>
<dbReference type="GO" id="GO:0016887">
    <property type="term" value="F:ATP hydrolysis activity"/>
    <property type="evidence" value="ECO:0007669"/>
    <property type="project" value="InterPro"/>
</dbReference>
<reference evidence="9" key="2">
    <citation type="submission" date="2020-09" db="EMBL/GenBank/DDBJ databases">
        <authorList>
            <person name="Sun Q."/>
            <person name="Zhou Y."/>
        </authorList>
    </citation>
    <scope>NUCLEOTIDE SEQUENCE</scope>
    <source>
        <strain evidence="9">CGMCC 1.15760</strain>
    </source>
</reference>
<dbReference type="Proteomes" id="UP000616608">
    <property type="component" value="Unassembled WGS sequence"/>
</dbReference>
<dbReference type="Gene3D" id="3.40.50.300">
    <property type="entry name" value="P-loop containing nucleotide triphosphate hydrolases"/>
    <property type="match status" value="1"/>
</dbReference>
<dbReference type="PANTHER" id="PTHR42711">
    <property type="entry name" value="ABC TRANSPORTER ATP-BINDING PROTEIN"/>
    <property type="match status" value="1"/>
</dbReference>
<evidence type="ECO:0000256" key="5">
    <source>
        <dbReference type="ARBA" id="ARBA00022840"/>
    </source>
</evidence>
<sequence length="282" mass="31612">MNHIIEVQNVSKTFQQHTVIDKLSFHVKQGEIFGFLGPSGSGKTTTIKMLTAQLANSKGHIQLFNEDVSELKKSKKRGQFGVLTDNSGLYKNLTIEENLQLYCGLYDINKSEIDYALSFVNLTEHRKKKVKELSKGMTQRVTLARTILHKPKLLFLDEPTSALDPVNAKHIHDGLLALNQAGTTIFLTTHNMQEANDLCDRVAFLNQGKIQLLGEPEQLKRKYSDQTIHVTLLNGESHILKQTAADGQQLAQWFATQQIDKIAHHELSLGDIFRTVTGGNLL</sequence>
<comment type="caution">
    <text evidence="9">The sequence shown here is derived from an EMBL/GenBank/DDBJ whole genome shotgun (WGS) entry which is preliminary data.</text>
</comment>
<proteinExistence type="predicted"/>
<keyword evidence="5 9" id="KW-0067">ATP-binding</keyword>
<evidence type="ECO:0000259" key="8">
    <source>
        <dbReference type="PROSITE" id="PS50893"/>
    </source>
</evidence>
<dbReference type="SUPFAM" id="SSF52540">
    <property type="entry name" value="P-loop containing nucleoside triphosphate hydrolases"/>
    <property type="match status" value="1"/>
</dbReference>
<evidence type="ECO:0000256" key="4">
    <source>
        <dbReference type="ARBA" id="ARBA00022741"/>
    </source>
</evidence>
<evidence type="ECO:0000256" key="3">
    <source>
        <dbReference type="ARBA" id="ARBA00022475"/>
    </source>
</evidence>
<dbReference type="InterPro" id="IPR050763">
    <property type="entry name" value="ABC_transporter_ATP-binding"/>
</dbReference>
<dbReference type="GO" id="GO:0005524">
    <property type="term" value="F:ATP binding"/>
    <property type="evidence" value="ECO:0007669"/>
    <property type="project" value="UniProtKB-KW"/>
</dbReference>
<comment type="subcellular location">
    <subcellularLocation>
        <location evidence="1">Cell membrane</location>
    </subcellularLocation>
</comment>
<keyword evidence="3" id="KW-1003">Cell membrane</keyword>
<evidence type="ECO:0000256" key="7">
    <source>
        <dbReference type="ARBA" id="ARBA00023136"/>
    </source>
</evidence>
<keyword evidence="2" id="KW-0813">Transport</keyword>
<dbReference type="InterPro" id="IPR027417">
    <property type="entry name" value="P-loop_NTPase"/>
</dbReference>